<dbReference type="GO" id="GO:0008757">
    <property type="term" value="F:S-adenosylmethionine-dependent methyltransferase activity"/>
    <property type="evidence" value="ECO:0007669"/>
    <property type="project" value="InterPro"/>
</dbReference>
<dbReference type="Gene3D" id="3.40.50.150">
    <property type="entry name" value="Vaccinia Virus protein VP39"/>
    <property type="match status" value="1"/>
</dbReference>
<proteinExistence type="predicted"/>
<organism evidence="5 6">
    <name type="scientific">Streptomyces brevispora</name>
    <dbReference type="NCBI Taxonomy" id="887462"/>
    <lineage>
        <taxon>Bacteria</taxon>
        <taxon>Bacillati</taxon>
        <taxon>Actinomycetota</taxon>
        <taxon>Actinomycetes</taxon>
        <taxon>Kitasatosporales</taxon>
        <taxon>Streptomycetaceae</taxon>
        <taxon>Streptomyces</taxon>
    </lineage>
</organism>
<evidence type="ECO:0000256" key="2">
    <source>
        <dbReference type="ARBA" id="ARBA00022679"/>
    </source>
</evidence>
<dbReference type="InterPro" id="IPR029063">
    <property type="entry name" value="SAM-dependent_MTases_sf"/>
</dbReference>
<feature type="domain" description="Methyltransferase type 11" evidence="4">
    <location>
        <begin position="47"/>
        <end position="138"/>
    </location>
</feature>
<protein>
    <submittedName>
        <fullName evidence="5">Methyltransferase family protein</fullName>
    </submittedName>
</protein>
<comment type="caution">
    <text evidence="5">The sequence shown here is derived from an EMBL/GenBank/DDBJ whole genome shotgun (WGS) entry which is preliminary data.</text>
</comment>
<dbReference type="OrthoDB" id="448116at2"/>
<dbReference type="SUPFAM" id="SSF53335">
    <property type="entry name" value="S-adenosyl-L-methionine-dependent methyltransferases"/>
    <property type="match status" value="1"/>
</dbReference>
<keyword evidence="3" id="KW-0949">S-adenosyl-L-methionine</keyword>
<evidence type="ECO:0000256" key="3">
    <source>
        <dbReference type="ARBA" id="ARBA00022691"/>
    </source>
</evidence>
<dbReference type="PANTHER" id="PTHR43464:SF19">
    <property type="entry name" value="UBIQUINONE BIOSYNTHESIS O-METHYLTRANSFERASE, MITOCHONDRIAL"/>
    <property type="match status" value="1"/>
</dbReference>
<evidence type="ECO:0000313" key="6">
    <source>
        <dbReference type="Proteomes" id="UP000318186"/>
    </source>
</evidence>
<dbReference type="PANTHER" id="PTHR43464">
    <property type="entry name" value="METHYLTRANSFERASE"/>
    <property type="match status" value="1"/>
</dbReference>
<evidence type="ECO:0000313" key="5">
    <source>
        <dbReference type="EMBL" id="TWG03532.1"/>
    </source>
</evidence>
<name>A0A561UW03_9ACTN</name>
<accession>A0A561UW03</accession>
<evidence type="ECO:0000256" key="1">
    <source>
        <dbReference type="ARBA" id="ARBA00022603"/>
    </source>
</evidence>
<dbReference type="Proteomes" id="UP000318186">
    <property type="component" value="Unassembled WGS sequence"/>
</dbReference>
<dbReference type="GO" id="GO:0032259">
    <property type="term" value="P:methylation"/>
    <property type="evidence" value="ECO:0007669"/>
    <property type="project" value="UniProtKB-KW"/>
</dbReference>
<sequence>MTAFDVSERRIWDGRAESYARTVARLCAHTVPALLDAAGAGHGTRLLDVGCGSGSVTLVAVARGAVVRAVDAEPGMVAATHRAAPGVEVRTGSLPQLPYPDGEFDAVVANFVLNHVGRPLDALVELRRITRPGGRVVVTIWQAPGGSGQALIGRAAEAAGLTRPGWLATVDEEHNFPRTPDGLKVLLTAAGLRDVRSESLSWEHHADPEDWWAGPAAGVAAIGQLVNSRGPEGVAAAKREYDVLCKEFASEGGELALPHLALLAQGRV</sequence>
<reference evidence="5 6" key="1">
    <citation type="submission" date="2019-06" db="EMBL/GenBank/DDBJ databases">
        <title>Sequencing the genomes of 1000 actinobacteria strains.</title>
        <authorList>
            <person name="Klenk H.-P."/>
        </authorList>
    </citation>
    <scope>NUCLEOTIDE SEQUENCE [LARGE SCALE GENOMIC DNA]</scope>
    <source>
        <strain evidence="5 6">DSM 42059</strain>
    </source>
</reference>
<dbReference type="EMBL" id="VIWW01000001">
    <property type="protein sequence ID" value="TWG03532.1"/>
    <property type="molecule type" value="Genomic_DNA"/>
</dbReference>
<dbReference type="CDD" id="cd02440">
    <property type="entry name" value="AdoMet_MTases"/>
    <property type="match status" value="1"/>
</dbReference>
<dbReference type="Pfam" id="PF08241">
    <property type="entry name" value="Methyltransf_11"/>
    <property type="match status" value="1"/>
</dbReference>
<keyword evidence="2 5" id="KW-0808">Transferase</keyword>
<evidence type="ECO:0000259" key="4">
    <source>
        <dbReference type="Pfam" id="PF08241"/>
    </source>
</evidence>
<keyword evidence="1 5" id="KW-0489">Methyltransferase</keyword>
<dbReference type="InterPro" id="IPR013216">
    <property type="entry name" value="Methyltransf_11"/>
</dbReference>
<dbReference type="AlphaFoldDB" id="A0A561UW03"/>
<gene>
    <name evidence="5" type="ORF">FHX80_111964</name>
</gene>
<dbReference type="RefSeq" id="WP_145763844.1">
    <property type="nucleotide sequence ID" value="NZ_VIWW01000001.1"/>
</dbReference>